<keyword evidence="1" id="KW-0812">Transmembrane</keyword>
<evidence type="ECO:0000313" key="3">
    <source>
        <dbReference type="Proteomes" id="UP000179001"/>
    </source>
</evidence>
<sequence>MLQNVSIPTIVGAGLLDSINPCAIAVLIFLLTYLIALKIRRKVFTIGLVYILTVYIVYFLAGLGLLSAIASTKITVTIYNFASIVLLIFGIINIKDYFWPSESGPLLRIPESKKKIIEKWTKKASIPATIVLGSLVAAFELPCTGGIYLAILAMLGKLGWSFQPIAYLLIYNFFFVLPLLVIWLVMYYGQSSEKIKSYFQGQKNLLRLVMGLGMVLLALLMLFGLV</sequence>
<feature type="transmembrane region" description="Helical" evidence="1">
    <location>
        <begin position="205"/>
        <end position="225"/>
    </location>
</feature>
<dbReference type="Proteomes" id="UP000179001">
    <property type="component" value="Unassembled WGS sequence"/>
</dbReference>
<feature type="transmembrane region" description="Helical" evidence="1">
    <location>
        <begin position="48"/>
        <end position="70"/>
    </location>
</feature>
<comment type="caution">
    <text evidence="2">The sequence shown here is derived from an EMBL/GenBank/DDBJ whole genome shotgun (WGS) entry which is preliminary data.</text>
</comment>
<dbReference type="STRING" id="1798002.A2478_01860"/>
<dbReference type="EMBL" id="MFGJ01000001">
    <property type="protein sequence ID" value="OGF33423.1"/>
    <property type="molecule type" value="Genomic_DNA"/>
</dbReference>
<accession>A0A1F5T3W4</accession>
<keyword evidence="1" id="KW-0472">Membrane</keyword>
<gene>
    <name evidence="2" type="ORF">A2478_01860</name>
</gene>
<evidence type="ECO:0000256" key="1">
    <source>
        <dbReference type="SAM" id="Phobius"/>
    </source>
</evidence>
<keyword evidence="1" id="KW-1133">Transmembrane helix</keyword>
<dbReference type="InterPro" id="IPR051790">
    <property type="entry name" value="Cytochrome_c-biogenesis_DsbD"/>
</dbReference>
<feature type="transmembrane region" description="Helical" evidence="1">
    <location>
        <begin position="18"/>
        <end position="36"/>
    </location>
</feature>
<feature type="transmembrane region" description="Helical" evidence="1">
    <location>
        <begin position="76"/>
        <end position="94"/>
    </location>
</feature>
<dbReference type="PANTHER" id="PTHR31272">
    <property type="entry name" value="CYTOCHROME C-TYPE BIOGENESIS PROTEIN HI_1454-RELATED"/>
    <property type="match status" value="1"/>
</dbReference>
<dbReference type="AlphaFoldDB" id="A0A1F5T3W4"/>
<protein>
    <submittedName>
        <fullName evidence="2">Uncharacterized protein</fullName>
    </submittedName>
</protein>
<reference evidence="2 3" key="1">
    <citation type="journal article" date="2016" name="Nat. Commun.">
        <title>Thousands of microbial genomes shed light on interconnected biogeochemical processes in an aquifer system.</title>
        <authorList>
            <person name="Anantharaman K."/>
            <person name="Brown C.T."/>
            <person name="Hug L.A."/>
            <person name="Sharon I."/>
            <person name="Castelle C.J."/>
            <person name="Probst A.J."/>
            <person name="Thomas B.C."/>
            <person name="Singh A."/>
            <person name="Wilkins M.J."/>
            <person name="Karaoz U."/>
            <person name="Brodie E.L."/>
            <person name="Williams K.H."/>
            <person name="Hubbard S.S."/>
            <person name="Banfield J.F."/>
        </authorList>
    </citation>
    <scope>NUCLEOTIDE SEQUENCE [LARGE SCALE GENOMIC DNA]</scope>
</reference>
<proteinExistence type="predicted"/>
<name>A0A1F5T3W4_9BACT</name>
<organism evidence="2 3">
    <name type="scientific">Candidatus Falkowbacteria bacterium RIFOXYC2_FULL_36_12</name>
    <dbReference type="NCBI Taxonomy" id="1798002"/>
    <lineage>
        <taxon>Bacteria</taxon>
        <taxon>Candidatus Falkowiibacteriota</taxon>
    </lineage>
</organism>
<dbReference type="PANTHER" id="PTHR31272:SF9">
    <property type="entry name" value="BLL1027 PROTEIN"/>
    <property type="match status" value="1"/>
</dbReference>
<feature type="transmembrane region" description="Helical" evidence="1">
    <location>
        <begin position="165"/>
        <end position="185"/>
    </location>
</feature>
<feature type="transmembrane region" description="Helical" evidence="1">
    <location>
        <begin position="124"/>
        <end position="153"/>
    </location>
</feature>
<evidence type="ECO:0000313" key="2">
    <source>
        <dbReference type="EMBL" id="OGF33423.1"/>
    </source>
</evidence>